<evidence type="ECO:0000313" key="2">
    <source>
        <dbReference type="EMBL" id="MFC3679006.1"/>
    </source>
</evidence>
<organism evidence="2 3">
    <name type="scientific">Bacterioplanoides pacificum</name>
    <dbReference type="NCBI Taxonomy" id="1171596"/>
    <lineage>
        <taxon>Bacteria</taxon>
        <taxon>Pseudomonadati</taxon>
        <taxon>Pseudomonadota</taxon>
        <taxon>Gammaproteobacteria</taxon>
        <taxon>Oceanospirillales</taxon>
        <taxon>Oceanospirillaceae</taxon>
        <taxon>Bacterioplanoides</taxon>
    </lineage>
</organism>
<evidence type="ECO:0000256" key="1">
    <source>
        <dbReference type="SAM" id="MobiDB-lite"/>
    </source>
</evidence>
<protein>
    <submittedName>
        <fullName evidence="2">Uncharacterized protein</fullName>
    </submittedName>
</protein>
<evidence type="ECO:0000313" key="3">
    <source>
        <dbReference type="Proteomes" id="UP001595722"/>
    </source>
</evidence>
<dbReference type="Proteomes" id="UP001595722">
    <property type="component" value="Unassembled WGS sequence"/>
</dbReference>
<name>A0ABV7VR37_9GAMM</name>
<keyword evidence="3" id="KW-1185">Reference proteome</keyword>
<proteinExistence type="predicted"/>
<comment type="caution">
    <text evidence="2">The sequence shown here is derived from an EMBL/GenBank/DDBJ whole genome shotgun (WGS) entry which is preliminary data.</text>
</comment>
<accession>A0ABV7VR37</accession>
<feature type="region of interest" description="Disordered" evidence="1">
    <location>
        <begin position="106"/>
        <end position="128"/>
    </location>
</feature>
<dbReference type="RefSeq" id="WP_376864598.1">
    <property type="nucleotide sequence ID" value="NZ_JBHRYB010000001.1"/>
</dbReference>
<sequence length="170" mass="19712">MVLNYFSDKAKETAPADAPAPTWVSKKNASYAAWVYVEELKLEKIRYIKRHHKVSDYLVKKHYQIKGSDIASHLKINRSSLMNTSSFSSKFRQYLDETNTFLTKEKENKLKQAKNKPSRGSIRSSKEELVKANTELRKQLSTLQAQKTEELVHRTFDQLPLPIKKRLGID</sequence>
<dbReference type="EMBL" id="JBHRYB010000001">
    <property type="protein sequence ID" value="MFC3679006.1"/>
    <property type="molecule type" value="Genomic_DNA"/>
</dbReference>
<reference evidence="3" key="1">
    <citation type="journal article" date="2019" name="Int. J. Syst. Evol. Microbiol.">
        <title>The Global Catalogue of Microorganisms (GCM) 10K type strain sequencing project: providing services to taxonomists for standard genome sequencing and annotation.</title>
        <authorList>
            <consortium name="The Broad Institute Genomics Platform"/>
            <consortium name="The Broad Institute Genome Sequencing Center for Infectious Disease"/>
            <person name="Wu L."/>
            <person name="Ma J."/>
        </authorList>
    </citation>
    <scope>NUCLEOTIDE SEQUENCE [LARGE SCALE GENOMIC DNA]</scope>
    <source>
        <strain evidence="3">KCTC 42424</strain>
    </source>
</reference>
<gene>
    <name evidence="2" type="ORF">ACFOMG_02615</name>
</gene>